<dbReference type="Proteomes" id="UP000019225">
    <property type="component" value="Chromosome"/>
</dbReference>
<dbReference type="InterPro" id="IPR002938">
    <property type="entry name" value="FAD-bd"/>
</dbReference>
<dbReference type="OrthoDB" id="4141215at2"/>
<dbReference type="eggNOG" id="COG0654">
    <property type="taxonomic scope" value="Bacteria"/>
</dbReference>
<evidence type="ECO:0000256" key="1">
    <source>
        <dbReference type="ARBA" id="ARBA00001974"/>
    </source>
</evidence>
<dbReference type="HOGENOM" id="CLU_009665_20_1_11"/>
<dbReference type="PANTHER" id="PTHR43004:SF19">
    <property type="entry name" value="BINDING MONOOXYGENASE, PUTATIVE (JCVI)-RELATED"/>
    <property type="match status" value="1"/>
</dbReference>
<comment type="cofactor">
    <cofactor evidence="1">
        <name>FAD</name>
        <dbReference type="ChEBI" id="CHEBI:57692"/>
    </cofactor>
</comment>
<dbReference type="GO" id="GO:0071949">
    <property type="term" value="F:FAD binding"/>
    <property type="evidence" value="ECO:0007669"/>
    <property type="project" value="InterPro"/>
</dbReference>
<evidence type="ECO:0000259" key="4">
    <source>
        <dbReference type="Pfam" id="PF01494"/>
    </source>
</evidence>
<keyword evidence="2" id="KW-0285">Flavoprotein</keyword>
<evidence type="ECO:0000313" key="6">
    <source>
        <dbReference type="Proteomes" id="UP000019225"/>
    </source>
</evidence>
<keyword evidence="6" id="KW-1185">Reference proteome</keyword>
<dbReference type="Gene3D" id="3.50.50.60">
    <property type="entry name" value="FAD/NAD(P)-binding domain"/>
    <property type="match status" value="2"/>
</dbReference>
<organism evidence="5 6">
    <name type="scientific">Kutzneria albida DSM 43870</name>
    <dbReference type="NCBI Taxonomy" id="1449976"/>
    <lineage>
        <taxon>Bacteria</taxon>
        <taxon>Bacillati</taxon>
        <taxon>Actinomycetota</taxon>
        <taxon>Actinomycetes</taxon>
        <taxon>Pseudonocardiales</taxon>
        <taxon>Pseudonocardiaceae</taxon>
        <taxon>Kutzneria</taxon>
    </lineage>
</organism>
<dbReference type="EMBL" id="CP007155">
    <property type="protein sequence ID" value="AHH97657.1"/>
    <property type="molecule type" value="Genomic_DNA"/>
</dbReference>
<name>W5W9S2_9PSEU</name>
<dbReference type="RefSeq" id="WP_025357721.1">
    <property type="nucleotide sequence ID" value="NZ_CP007155.1"/>
</dbReference>
<proteinExistence type="predicted"/>
<evidence type="ECO:0000256" key="3">
    <source>
        <dbReference type="ARBA" id="ARBA00022827"/>
    </source>
</evidence>
<dbReference type="GO" id="GO:0016709">
    <property type="term" value="F:oxidoreductase activity, acting on paired donors, with incorporation or reduction of molecular oxygen, NAD(P)H as one donor, and incorporation of one atom of oxygen"/>
    <property type="evidence" value="ECO:0007669"/>
    <property type="project" value="UniProtKB-ARBA"/>
</dbReference>
<accession>W5W9S2</accession>
<dbReference type="SUPFAM" id="SSF51905">
    <property type="entry name" value="FAD/NAD(P)-binding domain"/>
    <property type="match status" value="1"/>
</dbReference>
<reference evidence="5 6" key="1">
    <citation type="journal article" date="2014" name="BMC Genomics">
        <title>Complete genome sequence of producer of the glycopeptide antibiotic Aculeximycin Kutzneria albida DSM 43870T, a representative of minor genus of Pseudonocardiaceae.</title>
        <authorList>
            <person name="Rebets Y."/>
            <person name="Tokovenko B."/>
            <person name="Lushchyk I."/>
            <person name="Ruckert C."/>
            <person name="Zaburannyi N."/>
            <person name="Bechthold A."/>
            <person name="Kalinowski J."/>
            <person name="Luzhetskyy A."/>
        </authorList>
    </citation>
    <scope>NUCLEOTIDE SEQUENCE [LARGE SCALE GENOMIC DNA]</scope>
    <source>
        <strain evidence="5">DSM 43870</strain>
    </source>
</reference>
<dbReference type="PRINTS" id="PR00420">
    <property type="entry name" value="RNGMNOXGNASE"/>
</dbReference>
<dbReference type="InterPro" id="IPR036188">
    <property type="entry name" value="FAD/NAD-bd_sf"/>
</dbReference>
<gene>
    <name evidence="5" type="ORF">KALB_4295</name>
</gene>
<dbReference type="AlphaFoldDB" id="W5W9S2"/>
<dbReference type="Pfam" id="PF01494">
    <property type="entry name" value="FAD_binding_3"/>
    <property type="match status" value="1"/>
</dbReference>
<dbReference type="STRING" id="1449976.KALB_4295"/>
<dbReference type="Gene3D" id="3.40.30.120">
    <property type="match status" value="1"/>
</dbReference>
<dbReference type="Pfam" id="PF21274">
    <property type="entry name" value="Rng_hyd_C"/>
    <property type="match status" value="1"/>
</dbReference>
<sequence length="499" mass="53912">MTDVDVVIVGGGPNGLMLACELLLAGLDPVLLERLPERSREPKANGLVGQVVQLLDHRDLCGATDPRPVPFYMFGGLPLDLRELDPNPLYVLPVPQRELEAALEERALSLGARIRRGHSVRELTQDADGVSLQVSGPDGEYELRARYAVGCDGGRSTVRKAAGIGFPGVSGAESTSRSANVLLPLEPDGSLEVPGHGRLAPFTFHRLDNGVFIHAAFRPDVHLVTTIEWGPEPEDEVPMTLAEMGESVRRVLGAHVPMNPVPDMDTPPLLRRLTGHNTRQADRYREGRVLLAGDAAHVHAGVGGPGLNLGMQDVVNLGWKLAATVRGWAPEGLLDTYHRERYPLGERVMMHSQVQGLLLSPGSEVTALRTLFGELLGKHSTVRHVADLMSGAEIRYEMGGPAHELLGRWAPALKLDTDRGSVRLPELMRGARPLLVDLNGSLGEIAAPWRDRVDVVGARCAGQDASVLVRPDGYVCWAGTTEEGLREALTRWFGQPGGC</sequence>
<dbReference type="PATRIC" id="fig|1449976.3.peg.4324"/>
<evidence type="ECO:0000313" key="5">
    <source>
        <dbReference type="EMBL" id="AHH97657.1"/>
    </source>
</evidence>
<dbReference type="KEGG" id="kal:KALB_4295"/>
<dbReference type="PANTHER" id="PTHR43004">
    <property type="entry name" value="TRK SYSTEM POTASSIUM UPTAKE PROTEIN"/>
    <property type="match status" value="1"/>
</dbReference>
<dbReference type="InterPro" id="IPR050641">
    <property type="entry name" value="RIFMO-like"/>
</dbReference>
<feature type="domain" description="FAD-binding" evidence="4">
    <location>
        <begin position="3"/>
        <end position="351"/>
    </location>
</feature>
<protein>
    <recommendedName>
        <fullName evidence="4">FAD-binding domain-containing protein</fullName>
    </recommendedName>
</protein>
<keyword evidence="3" id="KW-0274">FAD</keyword>
<evidence type="ECO:0000256" key="2">
    <source>
        <dbReference type="ARBA" id="ARBA00022630"/>
    </source>
</evidence>